<evidence type="ECO:0000313" key="6">
    <source>
        <dbReference type="Proteomes" id="UP000504612"/>
    </source>
</evidence>
<keyword evidence="1" id="KW-0053">Apoptosis</keyword>
<reference evidence="7" key="1">
    <citation type="submission" date="2025-08" db="UniProtKB">
        <authorList>
            <consortium name="RefSeq"/>
        </authorList>
    </citation>
    <scope>IDENTIFICATION</scope>
</reference>
<keyword evidence="3" id="KW-0729">SH3-binding</keyword>
<sequence length="691" mass="79585">MPPPANIVKVAIEWPGAFPKLMEIDQKKPLTAIIKEVCDGWSLANHEHYALQHADSSNFYITEKNRNEIKNGAILRLTTSPTQNALQLHERIQSSSMDAKLEALKDLASYSRDVTFAQEFINLDGISLLTQMVESGTERYQKLQKIMKPCFGDMLSYTLTAFVELMDHGIVSWDTFSVAFIKKIASYVSKFQNDIAILQRSLAILESMVLNGHDLYQKVAQEITIGQLIPHLQGADQEIQTYTIAVINALFFKAPDDRRQEMANILAQKQLRGIILQYVIRAQRAINNEMAHQLYVLQVLTFNLLEDRMMTKMDPQDQAQRDIIFELRRIAFDVESEPNSNSGNIEKRKSMYTRDYKKLGFINHVNPAMDFTQTPPGMLALDNMLYFAKNQQDAYIRIVLENSSREDKHECPFGRSSIELTKMLCDILKVGELPSETGSDFHPMFFTHDRSLEEFFCICIQLLNKTWKEMRATSEDFNKVMQVVREQIMRALTTKPSSLDQFKSKLQNLSYTEILKIRQSERMNQEDFQSRPILELKEKIQPEILELIKQQRLNRLVEGTCFRKLNSRRRQVPVADIKAIVTGKDCPHMKEKGALKQNKEVLELAFSILFDSNGQLNFIAPDKHEYCVWTDGLNALLGKDMMSELTRNDLDTLLSMEIKLRLLDLENIQIPDAPPPIPKEPSNYDFVYDCN</sequence>
<dbReference type="RefSeq" id="XP_026530637.1">
    <property type="nucleotide sequence ID" value="XM_026674852.1"/>
</dbReference>
<keyword evidence="6" id="KW-1185">Reference proteome</keyword>
<dbReference type="InterPro" id="IPR006816">
    <property type="entry name" value="ELMO_dom"/>
</dbReference>
<dbReference type="InterPro" id="IPR011993">
    <property type="entry name" value="PH-like_dom_sf"/>
</dbReference>
<dbReference type="Pfam" id="PF16457">
    <property type="entry name" value="PH_12"/>
    <property type="match status" value="1"/>
</dbReference>
<dbReference type="InterPro" id="IPR011989">
    <property type="entry name" value="ARM-like"/>
</dbReference>
<dbReference type="InterPro" id="IPR016024">
    <property type="entry name" value="ARM-type_fold"/>
</dbReference>
<dbReference type="PANTHER" id="PTHR12771">
    <property type="entry name" value="ENGULFMENT AND CELL MOTILITY"/>
    <property type="match status" value="1"/>
</dbReference>
<dbReference type="CTD" id="9844"/>
<dbReference type="Gene3D" id="2.30.30.40">
    <property type="entry name" value="SH3 Domains"/>
    <property type="match status" value="1"/>
</dbReference>
<accession>A0A6J1UIA3</accession>
<dbReference type="GO" id="GO:0007015">
    <property type="term" value="P:actin filament organization"/>
    <property type="evidence" value="ECO:0007669"/>
    <property type="project" value="TreeGrafter"/>
</dbReference>
<dbReference type="SUPFAM" id="SSF48371">
    <property type="entry name" value="ARM repeat"/>
    <property type="match status" value="1"/>
</dbReference>
<evidence type="ECO:0000256" key="3">
    <source>
        <dbReference type="ARBA" id="ARBA00023036"/>
    </source>
</evidence>
<gene>
    <name evidence="7" type="primary">ELMO1</name>
</gene>
<dbReference type="GO" id="GO:0006915">
    <property type="term" value="P:apoptotic process"/>
    <property type="evidence" value="ECO:0007669"/>
    <property type="project" value="UniProtKB-KW"/>
</dbReference>
<name>A0A6J1UIA3_9SAUR</name>
<dbReference type="PROSITE" id="PS51335">
    <property type="entry name" value="ELMO"/>
    <property type="match status" value="1"/>
</dbReference>
<proteinExistence type="predicted"/>
<dbReference type="AlphaFoldDB" id="A0A6J1UIA3"/>
<dbReference type="Pfam" id="PF04727">
    <property type="entry name" value="ELMO_CED12"/>
    <property type="match status" value="1"/>
</dbReference>
<dbReference type="GeneID" id="113416783"/>
<dbReference type="InterPro" id="IPR001849">
    <property type="entry name" value="PH_domain"/>
</dbReference>
<organism evidence="6 7">
    <name type="scientific">Notechis scutatus</name>
    <name type="common">mainland tiger snake</name>
    <dbReference type="NCBI Taxonomy" id="8663"/>
    <lineage>
        <taxon>Eukaryota</taxon>
        <taxon>Metazoa</taxon>
        <taxon>Chordata</taxon>
        <taxon>Craniata</taxon>
        <taxon>Vertebrata</taxon>
        <taxon>Euteleostomi</taxon>
        <taxon>Lepidosauria</taxon>
        <taxon>Squamata</taxon>
        <taxon>Bifurcata</taxon>
        <taxon>Unidentata</taxon>
        <taxon>Episquamata</taxon>
        <taxon>Toxicofera</taxon>
        <taxon>Serpentes</taxon>
        <taxon>Colubroidea</taxon>
        <taxon>Elapidae</taxon>
        <taxon>Hydrophiinae</taxon>
        <taxon>Notechis</taxon>
    </lineage>
</organism>
<dbReference type="PANTHER" id="PTHR12771:SF23">
    <property type="entry name" value="ENGULFMENT AND CELL MOTILITY PROTEIN 1"/>
    <property type="match status" value="1"/>
</dbReference>
<dbReference type="GO" id="GO:0006909">
    <property type="term" value="P:phagocytosis"/>
    <property type="evidence" value="ECO:0007669"/>
    <property type="project" value="UniProtKB-KW"/>
</dbReference>
<dbReference type="Proteomes" id="UP000504612">
    <property type="component" value="Unplaced"/>
</dbReference>
<dbReference type="FunFam" id="1.25.10.10:FF:000049">
    <property type="entry name" value="Engulfment and cell motility 1 (Ced-12 homolog)"/>
    <property type="match status" value="1"/>
</dbReference>
<dbReference type="GO" id="GO:0032045">
    <property type="term" value="C:guanyl-nucleotide exchange factor complex"/>
    <property type="evidence" value="ECO:0007669"/>
    <property type="project" value="TreeGrafter"/>
</dbReference>
<dbReference type="Gene3D" id="2.30.29.30">
    <property type="entry name" value="Pleckstrin-homology domain (PH domain)/Phosphotyrosine-binding domain (PTB)"/>
    <property type="match status" value="1"/>
</dbReference>
<evidence type="ECO:0000259" key="5">
    <source>
        <dbReference type="PROSITE" id="PS51335"/>
    </source>
</evidence>
<comment type="function">
    <text evidence="4">Involved in cytoskeletal rearrangements required for phagocytosis of apoptotic cells and cell motility. Acts in association with DOCK1 and CRK. Was initially proposed to be required in complex with DOCK1 to activate Rac Rho small GTPases. May enhance the guanine nucleotide exchange factor (GEF) activity of DOCK1.</text>
</comment>
<dbReference type="Gene3D" id="1.25.10.10">
    <property type="entry name" value="Leucine-rich Repeat Variant"/>
    <property type="match status" value="1"/>
</dbReference>
<dbReference type="SUPFAM" id="SSF50729">
    <property type="entry name" value="PH domain-like"/>
    <property type="match status" value="1"/>
</dbReference>
<dbReference type="Pfam" id="PF11841">
    <property type="entry name" value="ELMO_ARM"/>
    <property type="match status" value="1"/>
</dbReference>
<dbReference type="Gene3D" id="6.10.250.810">
    <property type="match status" value="1"/>
</dbReference>
<dbReference type="InterPro" id="IPR024574">
    <property type="entry name" value="ELMO_ARM"/>
</dbReference>
<dbReference type="InterPro" id="IPR050868">
    <property type="entry name" value="ELMO_domain-containing"/>
</dbReference>
<evidence type="ECO:0000313" key="7">
    <source>
        <dbReference type="RefSeq" id="XP_026530637.1"/>
    </source>
</evidence>
<dbReference type="GO" id="GO:0005886">
    <property type="term" value="C:plasma membrane"/>
    <property type="evidence" value="ECO:0007669"/>
    <property type="project" value="TreeGrafter"/>
</dbReference>
<keyword evidence="2" id="KW-0581">Phagocytosis</keyword>
<evidence type="ECO:0000256" key="1">
    <source>
        <dbReference type="ARBA" id="ARBA00022703"/>
    </source>
</evidence>
<protein>
    <submittedName>
        <fullName evidence="7">Engulfment and cell motility protein 1 isoform X2</fullName>
    </submittedName>
</protein>
<dbReference type="GO" id="GO:0017124">
    <property type="term" value="F:SH3 domain binding"/>
    <property type="evidence" value="ECO:0007669"/>
    <property type="project" value="UniProtKB-KW"/>
</dbReference>
<feature type="domain" description="ELMO" evidence="5">
    <location>
        <begin position="319"/>
        <end position="492"/>
    </location>
</feature>
<evidence type="ECO:0000256" key="2">
    <source>
        <dbReference type="ARBA" id="ARBA00022907"/>
    </source>
</evidence>
<dbReference type="GO" id="GO:0048870">
    <property type="term" value="P:cell motility"/>
    <property type="evidence" value="ECO:0007669"/>
    <property type="project" value="TreeGrafter"/>
</dbReference>
<evidence type="ECO:0000256" key="4">
    <source>
        <dbReference type="ARBA" id="ARBA00024863"/>
    </source>
</evidence>